<evidence type="ECO:0000313" key="2">
    <source>
        <dbReference type="EMBL" id="KAG2642673.1"/>
    </source>
</evidence>
<sequence>MLRSERPNGAKISDAFSTIRFPSSSLSTHSHPQNSLALPLSYALRPPPGSSAGRALRPRAAHRGRHRRPLLHAQAPPPPLPRGPARPRSGAPPVVTFPATQAPPRGGGGAAAVREVRSAGARRPAGGGGAAAIGANGGRRGHALSALKPIAATPPKPVAVQLSSSLKPIALSRCCKHDFCHVAVVILWCCSHDLCFLIDF</sequence>
<gene>
    <name evidence="2" type="ORF">PVAP13_2KG264364</name>
</gene>
<feature type="compositionally biased region" description="Basic residues" evidence="1">
    <location>
        <begin position="56"/>
        <end position="70"/>
    </location>
</feature>
<protein>
    <submittedName>
        <fullName evidence="2">Uncharacterized protein</fullName>
    </submittedName>
</protein>
<comment type="caution">
    <text evidence="2">The sequence shown here is derived from an EMBL/GenBank/DDBJ whole genome shotgun (WGS) entry which is preliminary data.</text>
</comment>
<accession>A0A8T0WDC1</accession>
<feature type="region of interest" description="Disordered" evidence="1">
    <location>
        <begin position="22"/>
        <end position="132"/>
    </location>
</feature>
<feature type="compositionally biased region" description="Pro residues" evidence="1">
    <location>
        <begin position="75"/>
        <end position="84"/>
    </location>
</feature>
<evidence type="ECO:0000256" key="1">
    <source>
        <dbReference type="SAM" id="MobiDB-lite"/>
    </source>
</evidence>
<dbReference type="Proteomes" id="UP000823388">
    <property type="component" value="Chromosome 2K"/>
</dbReference>
<feature type="compositionally biased region" description="Polar residues" evidence="1">
    <location>
        <begin position="22"/>
        <end position="36"/>
    </location>
</feature>
<evidence type="ECO:0000313" key="3">
    <source>
        <dbReference type="Proteomes" id="UP000823388"/>
    </source>
</evidence>
<reference evidence="2" key="1">
    <citation type="submission" date="2020-05" db="EMBL/GenBank/DDBJ databases">
        <title>WGS assembly of Panicum virgatum.</title>
        <authorList>
            <person name="Lovell J.T."/>
            <person name="Jenkins J."/>
            <person name="Shu S."/>
            <person name="Juenger T.E."/>
            <person name="Schmutz J."/>
        </authorList>
    </citation>
    <scope>NUCLEOTIDE SEQUENCE</scope>
    <source>
        <strain evidence="2">AP13</strain>
    </source>
</reference>
<dbReference type="AlphaFoldDB" id="A0A8T0WDC1"/>
<name>A0A8T0WDC1_PANVG</name>
<keyword evidence="3" id="KW-1185">Reference proteome</keyword>
<dbReference type="EMBL" id="CM029039">
    <property type="protein sequence ID" value="KAG2642673.1"/>
    <property type="molecule type" value="Genomic_DNA"/>
</dbReference>
<proteinExistence type="predicted"/>
<organism evidence="2 3">
    <name type="scientific">Panicum virgatum</name>
    <name type="common">Blackwell switchgrass</name>
    <dbReference type="NCBI Taxonomy" id="38727"/>
    <lineage>
        <taxon>Eukaryota</taxon>
        <taxon>Viridiplantae</taxon>
        <taxon>Streptophyta</taxon>
        <taxon>Embryophyta</taxon>
        <taxon>Tracheophyta</taxon>
        <taxon>Spermatophyta</taxon>
        <taxon>Magnoliopsida</taxon>
        <taxon>Liliopsida</taxon>
        <taxon>Poales</taxon>
        <taxon>Poaceae</taxon>
        <taxon>PACMAD clade</taxon>
        <taxon>Panicoideae</taxon>
        <taxon>Panicodae</taxon>
        <taxon>Paniceae</taxon>
        <taxon>Panicinae</taxon>
        <taxon>Panicum</taxon>
        <taxon>Panicum sect. Hiantes</taxon>
    </lineage>
</organism>